<dbReference type="Proteomes" id="UP000326903">
    <property type="component" value="Unassembled WGS sequence"/>
</dbReference>
<dbReference type="EMBL" id="VYQF01000014">
    <property type="protein sequence ID" value="KAA9034570.1"/>
    <property type="molecule type" value="Genomic_DNA"/>
</dbReference>
<keyword evidence="1" id="KW-1133">Transmembrane helix</keyword>
<keyword evidence="1" id="KW-0812">Transmembrane</keyword>
<proteinExistence type="predicted"/>
<reference evidence="2 3" key="1">
    <citation type="submission" date="2019-09" db="EMBL/GenBank/DDBJ databases">
        <title>Draft genome sequence of Ginsengibacter sp. BR5-29.</title>
        <authorList>
            <person name="Im W.-T."/>
        </authorList>
    </citation>
    <scope>NUCLEOTIDE SEQUENCE [LARGE SCALE GENOMIC DNA]</scope>
    <source>
        <strain evidence="2 3">BR5-29</strain>
    </source>
</reference>
<feature type="transmembrane region" description="Helical" evidence="1">
    <location>
        <begin position="70"/>
        <end position="92"/>
    </location>
</feature>
<dbReference type="AlphaFoldDB" id="A0A5J5IAW8"/>
<sequence length="211" mass="23557">MLAEIMKDRNLKIIFGLLSTLLFIGLLYKLTKVPGGMILPGYFLGGIILIGVIMISLIVAAISKQIFRSFSFLTLFAITSTIAFIGFHYYLYSPTLKIIVPNGYTGTINLVLSNADDNVLTVDSNGIGYLNKWTFEKTYSKPIVQQIDGQNLDSNCVGFNPSTFWGYSKFCCVNGKTIKSLSFELERKNDGGQNQFRAKGFSQYVDTKKLY</sequence>
<protein>
    <submittedName>
        <fullName evidence="2">Uncharacterized protein</fullName>
    </submittedName>
</protein>
<keyword evidence="1" id="KW-0472">Membrane</keyword>
<evidence type="ECO:0000313" key="2">
    <source>
        <dbReference type="EMBL" id="KAA9034570.1"/>
    </source>
</evidence>
<evidence type="ECO:0000313" key="3">
    <source>
        <dbReference type="Proteomes" id="UP000326903"/>
    </source>
</evidence>
<feature type="transmembrane region" description="Helical" evidence="1">
    <location>
        <begin position="42"/>
        <end position="63"/>
    </location>
</feature>
<gene>
    <name evidence="2" type="ORF">FW778_22295</name>
</gene>
<comment type="caution">
    <text evidence="2">The sequence shown here is derived from an EMBL/GenBank/DDBJ whole genome shotgun (WGS) entry which is preliminary data.</text>
</comment>
<keyword evidence="3" id="KW-1185">Reference proteome</keyword>
<accession>A0A5J5IAW8</accession>
<organism evidence="2 3">
    <name type="scientific">Ginsengibacter hankyongi</name>
    <dbReference type="NCBI Taxonomy" id="2607284"/>
    <lineage>
        <taxon>Bacteria</taxon>
        <taxon>Pseudomonadati</taxon>
        <taxon>Bacteroidota</taxon>
        <taxon>Chitinophagia</taxon>
        <taxon>Chitinophagales</taxon>
        <taxon>Chitinophagaceae</taxon>
        <taxon>Ginsengibacter</taxon>
    </lineage>
</organism>
<evidence type="ECO:0000256" key="1">
    <source>
        <dbReference type="SAM" id="Phobius"/>
    </source>
</evidence>
<name>A0A5J5IAW8_9BACT</name>
<feature type="transmembrane region" description="Helical" evidence="1">
    <location>
        <begin position="12"/>
        <end position="30"/>
    </location>
</feature>
<dbReference type="RefSeq" id="WP_150417117.1">
    <property type="nucleotide sequence ID" value="NZ_VYQF01000014.1"/>
</dbReference>